<gene>
    <name evidence="2" type="ORF">RIF29_40762</name>
</gene>
<feature type="region of interest" description="Disordered" evidence="1">
    <location>
        <begin position="68"/>
        <end position="95"/>
    </location>
</feature>
<dbReference type="EMBL" id="JAYWIO010000008">
    <property type="protein sequence ID" value="KAK7245908.1"/>
    <property type="molecule type" value="Genomic_DNA"/>
</dbReference>
<sequence>MFHNDDDRAVRFLSKDFEDINVNPSSKEQKSSILESNENLYTSSEVEKIHIPDLLQCNQQKNASFEAGAKTNIGNDISENRYATPKTRRSDNKEN</sequence>
<evidence type="ECO:0000313" key="3">
    <source>
        <dbReference type="Proteomes" id="UP001372338"/>
    </source>
</evidence>
<evidence type="ECO:0000256" key="1">
    <source>
        <dbReference type="SAM" id="MobiDB-lite"/>
    </source>
</evidence>
<dbReference type="AlphaFoldDB" id="A0AAN9E3P4"/>
<dbReference type="Proteomes" id="UP001372338">
    <property type="component" value="Unassembled WGS sequence"/>
</dbReference>
<name>A0AAN9E3P4_CROPI</name>
<accession>A0AAN9E3P4</accession>
<evidence type="ECO:0000313" key="2">
    <source>
        <dbReference type="EMBL" id="KAK7245908.1"/>
    </source>
</evidence>
<keyword evidence="3" id="KW-1185">Reference proteome</keyword>
<comment type="caution">
    <text evidence="2">The sequence shown here is derived from an EMBL/GenBank/DDBJ whole genome shotgun (WGS) entry which is preliminary data.</text>
</comment>
<reference evidence="2 3" key="1">
    <citation type="submission" date="2024-01" db="EMBL/GenBank/DDBJ databases">
        <title>The genomes of 5 underutilized Papilionoideae crops provide insights into root nodulation and disease resistanc.</title>
        <authorList>
            <person name="Yuan L."/>
        </authorList>
    </citation>
    <scope>NUCLEOTIDE SEQUENCE [LARGE SCALE GENOMIC DNA]</scope>
    <source>
        <strain evidence="2">ZHUSHIDOU_FW_LH</strain>
        <tissue evidence="2">Leaf</tissue>
    </source>
</reference>
<proteinExistence type="predicted"/>
<organism evidence="2 3">
    <name type="scientific">Crotalaria pallida</name>
    <name type="common">Smooth rattlebox</name>
    <name type="synonym">Crotalaria striata</name>
    <dbReference type="NCBI Taxonomy" id="3830"/>
    <lineage>
        <taxon>Eukaryota</taxon>
        <taxon>Viridiplantae</taxon>
        <taxon>Streptophyta</taxon>
        <taxon>Embryophyta</taxon>
        <taxon>Tracheophyta</taxon>
        <taxon>Spermatophyta</taxon>
        <taxon>Magnoliopsida</taxon>
        <taxon>eudicotyledons</taxon>
        <taxon>Gunneridae</taxon>
        <taxon>Pentapetalae</taxon>
        <taxon>rosids</taxon>
        <taxon>fabids</taxon>
        <taxon>Fabales</taxon>
        <taxon>Fabaceae</taxon>
        <taxon>Papilionoideae</taxon>
        <taxon>50 kb inversion clade</taxon>
        <taxon>genistoids sensu lato</taxon>
        <taxon>core genistoids</taxon>
        <taxon>Crotalarieae</taxon>
        <taxon>Crotalaria</taxon>
    </lineage>
</organism>
<protein>
    <submittedName>
        <fullName evidence="2">Uncharacterized protein</fullName>
    </submittedName>
</protein>